<comment type="caution">
    <text evidence="1">The sequence shown here is derived from an EMBL/GenBank/DDBJ whole genome shotgun (WGS) entry which is preliminary data.</text>
</comment>
<proteinExistence type="predicted"/>
<organism evidence="1 2">
    <name type="scientific">Xylaria curta</name>
    <dbReference type="NCBI Taxonomy" id="42375"/>
    <lineage>
        <taxon>Eukaryota</taxon>
        <taxon>Fungi</taxon>
        <taxon>Dikarya</taxon>
        <taxon>Ascomycota</taxon>
        <taxon>Pezizomycotina</taxon>
        <taxon>Sordariomycetes</taxon>
        <taxon>Xylariomycetidae</taxon>
        <taxon>Xylariales</taxon>
        <taxon>Xylariaceae</taxon>
        <taxon>Xylaria</taxon>
    </lineage>
</organism>
<gene>
    <name evidence="1" type="ORF">NUW58_g9539</name>
</gene>
<accession>A0ACC1MVG9</accession>
<protein>
    <submittedName>
        <fullName evidence="1">Uncharacterized protein</fullName>
    </submittedName>
</protein>
<evidence type="ECO:0000313" key="2">
    <source>
        <dbReference type="Proteomes" id="UP001143856"/>
    </source>
</evidence>
<name>A0ACC1MVG9_9PEZI</name>
<keyword evidence="2" id="KW-1185">Reference proteome</keyword>
<sequence length="140" mass="15417">MSANKSNNTACAAPFDDATSIFFEPVTTSVFKPGDTVPIRWYAGVVPQSSGGSSSLNMTFNLVLSAFRNESFVYDVLKNITVPFSGRANKEPVYWSYIPSAPCPITEISYFWPIPDTFMAASKTDFDYVLLVETIVKTVT</sequence>
<reference evidence="1" key="1">
    <citation type="submission" date="2022-10" db="EMBL/GenBank/DDBJ databases">
        <title>Genome Sequence of Xylaria curta.</title>
        <authorList>
            <person name="Buettner E."/>
        </authorList>
    </citation>
    <scope>NUCLEOTIDE SEQUENCE</scope>
    <source>
        <strain evidence="1">Babe10</strain>
    </source>
</reference>
<dbReference type="Proteomes" id="UP001143856">
    <property type="component" value="Unassembled WGS sequence"/>
</dbReference>
<dbReference type="EMBL" id="JAPDGR010003506">
    <property type="protein sequence ID" value="KAJ2970995.1"/>
    <property type="molecule type" value="Genomic_DNA"/>
</dbReference>
<evidence type="ECO:0000313" key="1">
    <source>
        <dbReference type="EMBL" id="KAJ2970995.1"/>
    </source>
</evidence>